<dbReference type="GO" id="GO:0016020">
    <property type="term" value="C:membrane"/>
    <property type="evidence" value="ECO:0007669"/>
    <property type="project" value="UniProtKB-SubCell"/>
</dbReference>
<comment type="cofactor">
    <cofactor evidence="1">
        <name>Mg(2+)</name>
        <dbReference type="ChEBI" id="CHEBI:18420"/>
    </cofactor>
</comment>
<evidence type="ECO:0000256" key="6">
    <source>
        <dbReference type="ARBA" id="ARBA00022729"/>
    </source>
</evidence>
<feature type="transmembrane region" description="Helical" evidence="10">
    <location>
        <begin position="289"/>
        <end position="312"/>
    </location>
</feature>
<dbReference type="InterPro" id="IPR036649">
    <property type="entry name" value="Pyrophosphatase_sf"/>
</dbReference>
<evidence type="ECO:0000256" key="7">
    <source>
        <dbReference type="ARBA" id="ARBA00022801"/>
    </source>
</evidence>
<dbReference type="FunFam" id="3.90.80.10:FF:000002">
    <property type="entry name" value="Soluble inorganic pyrophosphatase 4"/>
    <property type="match status" value="1"/>
</dbReference>
<name>A0A7J6I1F0_CANSA</name>
<proteinExistence type="inferred from homology"/>
<dbReference type="GO" id="GO:0000287">
    <property type="term" value="F:magnesium ion binding"/>
    <property type="evidence" value="ECO:0007669"/>
    <property type="project" value="InterPro"/>
</dbReference>
<dbReference type="GO" id="GO:0006796">
    <property type="term" value="P:phosphate-containing compound metabolic process"/>
    <property type="evidence" value="ECO:0007669"/>
    <property type="project" value="InterPro"/>
</dbReference>
<dbReference type="GO" id="GO:0004672">
    <property type="term" value="F:protein kinase activity"/>
    <property type="evidence" value="ECO:0007669"/>
    <property type="project" value="InterPro"/>
</dbReference>
<dbReference type="FunFam" id="3.30.200.20:FF:000777">
    <property type="entry name" value="probably inactive receptor-like protein kinase At2g46850"/>
    <property type="match status" value="1"/>
</dbReference>
<dbReference type="Pfam" id="PF00719">
    <property type="entry name" value="Pyrophosphatase"/>
    <property type="match status" value="1"/>
</dbReference>
<dbReference type="AlphaFoldDB" id="A0A7J6I1F0"/>
<dbReference type="GO" id="GO:0030247">
    <property type="term" value="F:polysaccharide binding"/>
    <property type="evidence" value="ECO:0007669"/>
    <property type="project" value="InterPro"/>
</dbReference>
<evidence type="ECO:0000256" key="3">
    <source>
        <dbReference type="ARBA" id="ARBA00006220"/>
    </source>
</evidence>
<evidence type="ECO:0000256" key="9">
    <source>
        <dbReference type="ARBA" id="ARBA00047820"/>
    </source>
</evidence>
<gene>
    <name evidence="13" type="ORF">G4B88_013750</name>
</gene>
<keyword evidence="6 11" id="KW-0732">Signal</keyword>
<evidence type="ECO:0000256" key="10">
    <source>
        <dbReference type="SAM" id="Phobius"/>
    </source>
</evidence>
<reference evidence="13 14" key="1">
    <citation type="journal article" date="2020" name="bioRxiv">
        <title>Sequence and annotation of 42 cannabis genomes reveals extensive copy number variation in cannabinoid synthesis and pathogen resistance genes.</title>
        <authorList>
            <person name="Mckernan K.J."/>
            <person name="Helbert Y."/>
            <person name="Kane L.T."/>
            <person name="Ebling H."/>
            <person name="Zhang L."/>
            <person name="Liu B."/>
            <person name="Eaton Z."/>
            <person name="Mclaughlin S."/>
            <person name="Kingan S."/>
            <person name="Baybayan P."/>
            <person name="Concepcion G."/>
            <person name="Jordan M."/>
            <person name="Riva A."/>
            <person name="Barbazuk W."/>
            <person name="Harkins T."/>
        </authorList>
    </citation>
    <scope>NUCLEOTIDE SEQUENCE [LARGE SCALE GENOMIC DNA]</scope>
    <source>
        <strain evidence="14">cv. Jamaican Lion 4</strain>
        <tissue evidence="13">Leaf</tissue>
    </source>
</reference>
<keyword evidence="7" id="KW-0378">Hydrolase</keyword>
<keyword evidence="10" id="KW-0812">Transmembrane</keyword>
<keyword evidence="10" id="KW-1133">Transmembrane helix</keyword>
<dbReference type="Proteomes" id="UP000583929">
    <property type="component" value="Unassembled WGS sequence"/>
</dbReference>
<evidence type="ECO:0000259" key="12">
    <source>
        <dbReference type="PROSITE" id="PS50011"/>
    </source>
</evidence>
<comment type="subcellular location">
    <subcellularLocation>
        <location evidence="2">Membrane</location>
        <topology evidence="2">Single-pass membrane protein</topology>
    </subcellularLocation>
</comment>
<keyword evidence="10" id="KW-0472">Membrane</keyword>
<evidence type="ECO:0000256" key="5">
    <source>
        <dbReference type="ARBA" id="ARBA00022723"/>
    </source>
</evidence>
<dbReference type="InterPro" id="IPR011009">
    <property type="entry name" value="Kinase-like_dom_sf"/>
</dbReference>
<dbReference type="Pfam" id="PF07714">
    <property type="entry name" value="PK_Tyr_Ser-Thr"/>
    <property type="match status" value="1"/>
</dbReference>
<evidence type="ECO:0000256" key="11">
    <source>
        <dbReference type="SAM" id="SignalP"/>
    </source>
</evidence>
<dbReference type="SUPFAM" id="SSF50324">
    <property type="entry name" value="Inorganic pyrophosphatase"/>
    <property type="match status" value="1"/>
</dbReference>
<keyword evidence="14" id="KW-1185">Reference proteome</keyword>
<dbReference type="SUPFAM" id="SSF56112">
    <property type="entry name" value="Protein kinase-like (PK-like)"/>
    <property type="match status" value="1"/>
</dbReference>
<evidence type="ECO:0000313" key="14">
    <source>
        <dbReference type="Proteomes" id="UP000583929"/>
    </source>
</evidence>
<dbReference type="HAMAP" id="MF_00209">
    <property type="entry name" value="Inorganic_PPase"/>
    <property type="match status" value="1"/>
</dbReference>
<feature type="chain" id="PRO_5029811422" description="inorganic diphosphatase" evidence="11">
    <location>
        <begin position="23"/>
        <end position="870"/>
    </location>
</feature>
<evidence type="ECO:0000256" key="4">
    <source>
        <dbReference type="ARBA" id="ARBA00012146"/>
    </source>
</evidence>
<dbReference type="GO" id="GO:0004427">
    <property type="term" value="F:inorganic diphosphate phosphatase activity"/>
    <property type="evidence" value="ECO:0007669"/>
    <property type="project" value="UniProtKB-EC"/>
</dbReference>
<dbReference type="EMBL" id="JAATIQ010000013">
    <property type="protein sequence ID" value="KAF4400909.1"/>
    <property type="molecule type" value="Genomic_DNA"/>
</dbReference>
<feature type="signal peptide" evidence="11">
    <location>
        <begin position="1"/>
        <end position="22"/>
    </location>
</feature>
<dbReference type="PROSITE" id="PS00387">
    <property type="entry name" value="PPASE"/>
    <property type="match status" value="1"/>
</dbReference>
<dbReference type="GO" id="GO:0005654">
    <property type="term" value="C:nucleoplasm"/>
    <property type="evidence" value="ECO:0007669"/>
    <property type="project" value="UniProtKB-ARBA"/>
</dbReference>
<dbReference type="Gene3D" id="3.30.200.20">
    <property type="entry name" value="Phosphorylase Kinase, domain 1"/>
    <property type="match status" value="1"/>
</dbReference>
<dbReference type="GO" id="GO:0005524">
    <property type="term" value="F:ATP binding"/>
    <property type="evidence" value="ECO:0007669"/>
    <property type="project" value="InterPro"/>
</dbReference>
<evidence type="ECO:0000256" key="1">
    <source>
        <dbReference type="ARBA" id="ARBA00001946"/>
    </source>
</evidence>
<dbReference type="InterPro" id="IPR025287">
    <property type="entry name" value="WAK_GUB"/>
</dbReference>
<dbReference type="Gene3D" id="3.90.80.10">
    <property type="entry name" value="Inorganic pyrophosphatase"/>
    <property type="match status" value="1"/>
</dbReference>
<dbReference type="PANTHER" id="PTHR10286">
    <property type="entry name" value="INORGANIC PYROPHOSPHATASE"/>
    <property type="match status" value="1"/>
</dbReference>
<dbReference type="InterPro" id="IPR008162">
    <property type="entry name" value="Pyrophosphatase"/>
</dbReference>
<dbReference type="PROSITE" id="PS50011">
    <property type="entry name" value="PROTEIN_KINASE_DOM"/>
    <property type="match status" value="1"/>
</dbReference>
<evidence type="ECO:0000256" key="2">
    <source>
        <dbReference type="ARBA" id="ARBA00004167"/>
    </source>
</evidence>
<dbReference type="Gene3D" id="1.10.510.10">
    <property type="entry name" value="Transferase(Phosphotransferase) domain 1"/>
    <property type="match status" value="1"/>
</dbReference>
<dbReference type="InterPro" id="IPR000719">
    <property type="entry name" value="Prot_kinase_dom"/>
</dbReference>
<keyword evidence="5" id="KW-0479">Metal-binding</keyword>
<comment type="catalytic activity">
    <reaction evidence="9">
        <text>diphosphate + H2O = 2 phosphate + H(+)</text>
        <dbReference type="Rhea" id="RHEA:24576"/>
        <dbReference type="ChEBI" id="CHEBI:15377"/>
        <dbReference type="ChEBI" id="CHEBI:15378"/>
        <dbReference type="ChEBI" id="CHEBI:33019"/>
        <dbReference type="ChEBI" id="CHEBI:43474"/>
        <dbReference type="EC" id="3.6.1.1"/>
    </reaction>
</comment>
<keyword evidence="8" id="KW-0460">Magnesium</keyword>
<dbReference type="EC" id="3.6.1.1" evidence="4"/>
<dbReference type="CDD" id="cd00412">
    <property type="entry name" value="pyrophosphatase"/>
    <property type="match status" value="1"/>
</dbReference>
<accession>A0A7J6I1F0</accession>
<sequence>MFPWLLTFFILLLRLIADFAISHSLHERQFIAEPALVLNECNDTCGELKIPFPFHLNTSCGVVASNTNAFQLTCVNSTTLFLNIASQKYRVVEFYSDGLLVNFPGPGSSSCRQYNDLNSFGFEENDNYAVSSENVLGLYDCEDSSLCKAECEAIDLPGCDGSGTTSPACCYPLSDHSVWRLGDKFSVFSKFGCRGFSSWVVLRTSTNSAKRGVKLEWAIPKNLSNAVCAANAYIANATAVKAGVRCLCQDGFVGDGFAKGKGCLISCIKDRKEVYGNECINKRHGDKKLVIIGGVLSSGFIVASFIALFCLLKRPVKLDSFDTNKSHFHDSVSFRKACTTRLFAYHELEEATKGFEEARKLVDGANGPMYAGVLADGSHIAVHKIQCENERDLMQVLSQIEVLSAVLHRNMARLLGCCIDLAYMPLVVYEYPSNGTLEEHLHQKREPKTGLEWPKRLNIAAETANILSFLHYEISPPIFHRDIKPGSIFLDENFSVKIAGFGVLFPTPRDTQKSHENFKFQKNDVCDLGIVLLQIIAGSNKLELVPNVALQKIRTGKLEEIVDPFLYYHEEPSCGREQIEIVADLATRCLLFGGDGKLGMVDVARELGHITRSDGVDGGGYGGGSKRVPALEETFSNSSLLQMISIDSPIFEMSDEANHEVEEKPYQHPQRSVPRLNERILSSLSRRSVAAHPWHDLEIGPEAPHIFNCVVEITKGSKVKYELDKKTGLIKVDRILYSSVVYPHNYGFIPRTLCEDNDPLDVLILMQEPVLPGCFLRAKAIGLMPMIDQGEKDDKIIAVCADDPEYKHYNDIKELAPHRLSEIRRFFEDYKKNENKEVAVNDFLPSTTATEAIQYSMDLYAEYILHTLRR</sequence>
<comment type="similarity">
    <text evidence="3">Belongs to the PPase family.</text>
</comment>
<dbReference type="InterPro" id="IPR001245">
    <property type="entry name" value="Ser-Thr/Tyr_kinase_cat_dom"/>
</dbReference>
<organism evidence="13 14">
    <name type="scientific">Cannabis sativa</name>
    <name type="common">Hemp</name>
    <name type="synonym">Marijuana</name>
    <dbReference type="NCBI Taxonomy" id="3483"/>
    <lineage>
        <taxon>Eukaryota</taxon>
        <taxon>Viridiplantae</taxon>
        <taxon>Streptophyta</taxon>
        <taxon>Embryophyta</taxon>
        <taxon>Tracheophyta</taxon>
        <taxon>Spermatophyta</taxon>
        <taxon>Magnoliopsida</taxon>
        <taxon>eudicotyledons</taxon>
        <taxon>Gunneridae</taxon>
        <taxon>Pentapetalae</taxon>
        <taxon>rosids</taxon>
        <taxon>fabids</taxon>
        <taxon>Rosales</taxon>
        <taxon>Cannabaceae</taxon>
        <taxon>Cannabis</taxon>
    </lineage>
</organism>
<dbReference type="Pfam" id="PF13947">
    <property type="entry name" value="GUB_WAK_bind"/>
    <property type="match status" value="1"/>
</dbReference>
<evidence type="ECO:0000256" key="8">
    <source>
        <dbReference type="ARBA" id="ARBA00022842"/>
    </source>
</evidence>
<dbReference type="GO" id="GO:0005829">
    <property type="term" value="C:cytosol"/>
    <property type="evidence" value="ECO:0007669"/>
    <property type="project" value="UniProtKB-ARBA"/>
</dbReference>
<protein>
    <recommendedName>
        <fullName evidence="4">inorganic diphosphatase</fullName>
        <ecNumber evidence="4">3.6.1.1</ecNumber>
    </recommendedName>
</protein>
<evidence type="ECO:0000313" key="13">
    <source>
        <dbReference type="EMBL" id="KAF4400909.1"/>
    </source>
</evidence>
<comment type="caution">
    <text evidence="13">The sequence shown here is derived from an EMBL/GenBank/DDBJ whole genome shotgun (WGS) entry which is preliminary data.</text>
</comment>
<feature type="domain" description="Protein kinase" evidence="12">
    <location>
        <begin position="355"/>
        <end position="612"/>
    </location>
</feature>